<dbReference type="InterPro" id="IPR020845">
    <property type="entry name" value="AMP-binding_CS"/>
</dbReference>
<comment type="similarity">
    <text evidence="1">Belongs to the ATP-dependent AMP-binding enzyme family.</text>
</comment>
<comment type="caution">
    <text evidence="5">The sequence shown here is derived from an EMBL/GenBank/DDBJ whole genome shotgun (WGS) entry which is preliminary data.</text>
</comment>
<dbReference type="Proteomes" id="UP000592181">
    <property type="component" value="Unassembled WGS sequence"/>
</dbReference>
<name>A0A852X1W7_9MICO</name>
<feature type="region of interest" description="Disordered" evidence="2">
    <location>
        <begin position="1"/>
        <end position="20"/>
    </location>
</feature>
<evidence type="ECO:0000256" key="2">
    <source>
        <dbReference type="SAM" id="MobiDB-lite"/>
    </source>
</evidence>
<evidence type="ECO:0000313" key="5">
    <source>
        <dbReference type="EMBL" id="NYG36457.1"/>
    </source>
</evidence>
<dbReference type="InterPro" id="IPR042099">
    <property type="entry name" value="ANL_N_sf"/>
</dbReference>
<dbReference type="InterPro" id="IPR032387">
    <property type="entry name" value="ACAS_N"/>
</dbReference>
<feature type="region of interest" description="Disordered" evidence="2">
    <location>
        <begin position="379"/>
        <end position="398"/>
    </location>
</feature>
<dbReference type="GO" id="GO:0030729">
    <property type="term" value="F:acetoacetate-CoA ligase activity"/>
    <property type="evidence" value="ECO:0007669"/>
    <property type="project" value="TreeGrafter"/>
</dbReference>
<dbReference type="RefSeq" id="WP_179461961.1">
    <property type="nucleotide sequence ID" value="NZ_JACBZX010000001.1"/>
</dbReference>
<keyword evidence="6" id="KW-1185">Reference proteome</keyword>
<proteinExistence type="inferred from homology"/>
<dbReference type="Pfam" id="PF00501">
    <property type="entry name" value="AMP-binding"/>
    <property type="match status" value="1"/>
</dbReference>
<dbReference type="InterPro" id="IPR000873">
    <property type="entry name" value="AMP-dep_synth/lig_dom"/>
</dbReference>
<reference evidence="5 6" key="1">
    <citation type="submission" date="2020-07" db="EMBL/GenBank/DDBJ databases">
        <title>Sequencing the genomes of 1000 actinobacteria strains.</title>
        <authorList>
            <person name="Klenk H.-P."/>
        </authorList>
    </citation>
    <scope>NUCLEOTIDE SEQUENCE [LARGE SCALE GENOMIC DNA]</scope>
    <source>
        <strain evidence="5 6">DSM 24723</strain>
    </source>
</reference>
<evidence type="ECO:0000259" key="4">
    <source>
        <dbReference type="Pfam" id="PF16177"/>
    </source>
</evidence>
<dbReference type="Gene3D" id="3.40.50.12780">
    <property type="entry name" value="N-terminal domain of ligase-like"/>
    <property type="match status" value="1"/>
</dbReference>
<accession>A0A852X1W7</accession>
<dbReference type="Pfam" id="PF16177">
    <property type="entry name" value="ACAS_N"/>
    <property type="match status" value="1"/>
</dbReference>
<evidence type="ECO:0000313" key="6">
    <source>
        <dbReference type="Proteomes" id="UP000592181"/>
    </source>
</evidence>
<feature type="domain" description="Acetyl-coenzyme A synthetase N-terminal" evidence="4">
    <location>
        <begin position="41"/>
        <end position="95"/>
    </location>
</feature>
<dbReference type="PANTHER" id="PTHR42921">
    <property type="entry name" value="ACETOACETYL-COA SYNTHETASE"/>
    <property type="match status" value="1"/>
</dbReference>
<dbReference type="EMBL" id="JACBZX010000001">
    <property type="protein sequence ID" value="NYG36457.1"/>
    <property type="molecule type" value="Genomic_DNA"/>
</dbReference>
<protein>
    <submittedName>
        <fullName evidence="5">Acetoacetyl-CoA synthase</fullName>
    </submittedName>
</protein>
<dbReference type="AlphaFoldDB" id="A0A852X1W7"/>
<dbReference type="SUPFAM" id="SSF56801">
    <property type="entry name" value="Acetyl-CoA synthetase-like"/>
    <property type="match status" value="1"/>
</dbReference>
<organism evidence="5 6">
    <name type="scientific">Janibacter alkaliphilus</name>
    <dbReference type="NCBI Taxonomy" id="1069963"/>
    <lineage>
        <taxon>Bacteria</taxon>
        <taxon>Bacillati</taxon>
        <taxon>Actinomycetota</taxon>
        <taxon>Actinomycetes</taxon>
        <taxon>Micrococcales</taxon>
        <taxon>Intrasporangiaceae</taxon>
        <taxon>Janibacter</taxon>
    </lineage>
</organism>
<sequence length="398" mass="42548">MSAQETDAPLWTPPTDPEPEPSLLGFQRGVAERHGIDPTDYHALWQWSVDDLAGFWAEVWDWFRLDEHATPYDTVLDGEQMPGGTRWFPGAELSFASYLLAQGDPDQEAVIGVCESGERTSLTRAELRHQALSFARTLTELGVGAGDRVVGYLPNTPEGVAALLGAASVGAVWSGVGQDYAPGAVVDRFAQLEPTVLVVADGHHWGGKVVDRRPALAEIREGLPTVQHVVLVDHVGLDTPEGVISWDDVVAQGPGDVEPVAVPFEHPLWVLYSSGTTGLPKGLVHSHGGVLLEQLKQLQLQFDITGEDRFFWYTSPSWVMWNIQVCALATGAAVVAFDGSPVAPVTFFVPSMMGVLVAGSGMTDRPCLVDDPGGVVTGPGGVGLTADRDTTPERVVSS</sequence>
<gene>
    <name evidence="5" type="ORF">BJY28_000926</name>
</gene>
<evidence type="ECO:0000259" key="3">
    <source>
        <dbReference type="Pfam" id="PF00501"/>
    </source>
</evidence>
<dbReference type="PANTHER" id="PTHR42921:SF1">
    <property type="entry name" value="ACETOACETYL-COA SYNTHETASE"/>
    <property type="match status" value="1"/>
</dbReference>
<feature type="domain" description="AMP-dependent synthetase/ligase" evidence="3">
    <location>
        <begin position="101"/>
        <end position="342"/>
    </location>
</feature>
<evidence type="ECO:0000256" key="1">
    <source>
        <dbReference type="ARBA" id="ARBA00006432"/>
    </source>
</evidence>
<dbReference type="PROSITE" id="PS00455">
    <property type="entry name" value="AMP_BINDING"/>
    <property type="match status" value="1"/>
</dbReference>